<keyword evidence="2" id="KW-0812">Transmembrane</keyword>
<sequence>MGLYDGIECPVCHRAFQEGDDVVCCPVCGTPHHRACYNAVGHCVNEKLHESGFVFDREKEKAQKDSAPDAPFDISPLGKVKNGETAAEDPAGPAAGQDSAEQPKARANGSSTPFSGGAGANSMYANARVEKYRGDARHISGRPLYEWAVAVGTNVDRFIGRFLAFSDKKKKLSWNWGAFFFGAYYFFWRKATKPGILFLLVEQIINVLVTAFFYQPYQTYMNMLYQSLRSGEALTNSQLVTSAEFRAVLPAFLIVGALTLAEHIVCALLADRLYMKRTLELIEKSHEKVEDGEDLMQVNPFFGQPAADLGGKNYLYFLIASGGSTSIFSPVIAYCLMDIALGLIMQLVSVF</sequence>
<keyword evidence="2" id="KW-1133">Transmembrane helix</keyword>
<evidence type="ECO:0000313" key="4">
    <source>
        <dbReference type="Proteomes" id="UP000824125"/>
    </source>
</evidence>
<gene>
    <name evidence="3" type="ORF">IAD23_03755</name>
</gene>
<feature type="region of interest" description="Disordered" evidence="1">
    <location>
        <begin position="59"/>
        <end position="116"/>
    </location>
</feature>
<keyword evidence="2" id="KW-0472">Membrane</keyword>
<proteinExistence type="predicted"/>
<comment type="caution">
    <text evidence="3">The sequence shown here is derived from an EMBL/GenBank/DDBJ whole genome shotgun (WGS) entry which is preliminary data.</text>
</comment>
<dbReference type="InterPro" id="IPR039522">
    <property type="entry name" value="RING_finger_1_prok"/>
</dbReference>
<feature type="transmembrane region" description="Helical" evidence="2">
    <location>
        <begin position="172"/>
        <end position="188"/>
    </location>
</feature>
<accession>A0A9D1SNZ7</accession>
<dbReference type="Pfam" id="PF14446">
    <property type="entry name" value="Prok-RING_1"/>
    <property type="match status" value="1"/>
</dbReference>
<protein>
    <submittedName>
        <fullName evidence="3">DUF2628 domain-containing protein</fullName>
    </submittedName>
</protein>
<dbReference type="CDD" id="cd15489">
    <property type="entry name" value="PHD_SF"/>
    <property type="match status" value="1"/>
</dbReference>
<name>A0A9D1SNZ7_9FIRM</name>
<dbReference type="InterPro" id="IPR024399">
    <property type="entry name" value="DUF2628"/>
</dbReference>
<evidence type="ECO:0000256" key="1">
    <source>
        <dbReference type="SAM" id="MobiDB-lite"/>
    </source>
</evidence>
<dbReference type="Proteomes" id="UP000824125">
    <property type="component" value="Unassembled WGS sequence"/>
</dbReference>
<feature type="transmembrane region" description="Helical" evidence="2">
    <location>
        <begin position="247"/>
        <end position="270"/>
    </location>
</feature>
<feature type="transmembrane region" description="Helical" evidence="2">
    <location>
        <begin position="195"/>
        <end position="214"/>
    </location>
</feature>
<dbReference type="AlphaFoldDB" id="A0A9D1SNZ7"/>
<evidence type="ECO:0000256" key="2">
    <source>
        <dbReference type="SAM" id="Phobius"/>
    </source>
</evidence>
<dbReference type="Pfam" id="PF10947">
    <property type="entry name" value="DUF2628"/>
    <property type="match status" value="1"/>
</dbReference>
<evidence type="ECO:0000313" key="3">
    <source>
        <dbReference type="EMBL" id="HIU69050.1"/>
    </source>
</evidence>
<reference evidence="3" key="2">
    <citation type="journal article" date="2021" name="PeerJ">
        <title>Extensive microbial diversity within the chicken gut microbiome revealed by metagenomics and culture.</title>
        <authorList>
            <person name="Gilroy R."/>
            <person name="Ravi A."/>
            <person name="Getino M."/>
            <person name="Pursley I."/>
            <person name="Horton D.L."/>
            <person name="Alikhan N.F."/>
            <person name="Baker D."/>
            <person name="Gharbi K."/>
            <person name="Hall N."/>
            <person name="Watson M."/>
            <person name="Adriaenssens E.M."/>
            <person name="Foster-Nyarko E."/>
            <person name="Jarju S."/>
            <person name="Secka A."/>
            <person name="Antonio M."/>
            <person name="Oren A."/>
            <person name="Chaudhuri R.R."/>
            <person name="La Ragione R."/>
            <person name="Hildebrand F."/>
            <person name="Pallen M.J."/>
        </authorList>
    </citation>
    <scope>NUCLEOTIDE SEQUENCE</scope>
    <source>
        <strain evidence="3">CHK176-6737</strain>
    </source>
</reference>
<reference evidence="3" key="1">
    <citation type="submission" date="2020-10" db="EMBL/GenBank/DDBJ databases">
        <authorList>
            <person name="Gilroy R."/>
        </authorList>
    </citation>
    <scope>NUCLEOTIDE SEQUENCE</scope>
    <source>
        <strain evidence="3">CHK176-6737</strain>
    </source>
</reference>
<dbReference type="EMBL" id="DVNM01000020">
    <property type="protein sequence ID" value="HIU69050.1"/>
    <property type="molecule type" value="Genomic_DNA"/>
</dbReference>
<organism evidence="3 4">
    <name type="scientific">Candidatus Scybalenecus merdavium</name>
    <dbReference type="NCBI Taxonomy" id="2840939"/>
    <lineage>
        <taxon>Bacteria</taxon>
        <taxon>Bacillati</taxon>
        <taxon>Bacillota</taxon>
        <taxon>Clostridia</taxon>
        <taxon>Eubacteriales</taxon>
        <taxon>Oscillospiraceae</taxon>
        <taxon>Oscillospiraceae incertae sedis</taxon>
        <taxon>Candidatus Scybalenecus</taxon>
    </lineage>
</organism>